<organism evidence="1 2">
    <name type="scientific">Streptomyces hoynatensis</name>
    <dbReference type="NCBI Taxonomy" id="1141874"/>
    <lineage>
        <taxon>Bacteria</taxon>
        <taxon>Bacillati</taxon>
        <taxon>Actinomycetota</taxon>
        <taxon>Actinomycetes</taxon>
        <taxon>Kitasatosporales</taxon>
        <taxon>Streptomycetaceae</taxon>
        <taxon>Streptomyces</taxon>
    </lineage>
</organism>
<dbReference type="AlphaFoldDB" id="A0A3A9ZAW0"/>
<keyword evidence="2" id="KW-1185">Reference proteome</keyword>
<protein>
    <recommendedName>
        <fullName evidence="3">CopG family transcriptional regulator</fullName>
    </recommendedName>
</protein>
<proteinExistence type="predicted"/>
<dbReference type="EMBL" id="RBAL01000002">
    <property type="protein sequence ID" value="RKN45592.1"/>
    <property type="molecule type" value="Genomic_DNA"/>
</dbReference>
<gene>
    <name evidence="1" type="ORF">D7294_03695</name>
</gene>
<dbReference type="OrthoDB" id="3873928at2"/>
<evidence type="ECO:0008006" key="3">
    <source>
        <dbReference type="Google" id="ProtNLM"/>
    </source>
</evidence>
<evidence type="ECO:0000313" key="2">
    <source>
        <dbReference type="Proteomes" id="UP000272474"/>
    </source>
</evidence>
<name>A0A3A9ZAW0_9ACTN</name>
<comment type="caution">
    <text evidence="1">The sequence shown here is derived from an EMBL/GenBank/DDBJ whole genome shotgun (WGS) entry which is preliminary data.</text>
</comment>
<dbReference type="RefSeq" id="WP_120675450.1">
    <property type="nucleotide sequence ID" value="NZ_RBAL01000002.1"/>
</dbReference>
<evidence type="ECO:0000313" key="1">
    <source>
        <dbReference type="EMBL" id="RKN45592.1"/>
    </source>
</evidence>
<dbReference type="Proteomes" id="UP000272474">
    <property type="component" value="Unassembled WGS sequence"/>
</dbReference>
<sequence>MTRPPGTRRITVTLPASLAEWLSGYAELSHRTVDRVVRSLLEAEKARVDASFGIGADARDGDGGTGPA</sequence>
<reference evidence="1 2" key="1">
    <citation type="journal article" date="2014" name="Int. J. Syst. Evol. Microbiol.">
        <title>Streptomyces hoynatensis sp. nov., isolated from deep marine sediment.</title>
        <authorList>
            <person name="Veyisoglu A."/>
            <person name="Sahin N."/>
        </authorList>
    </citation>
    <scope>NUCLEOTIDE SEQUENCE [LARGE SCALE GENOMIC DNA]</scope>
    <source>
        <strain evidence="1 2">KCTC 29097</strain>
    </source>
</reference>
<accession>A0A3A9ZAW0</accession>